<gene>
    <name evidence="1" type="ORF">K9S39_01745</name>
</gene>
<sequence length="61" mass="6391">MIDAVESSLGLAPDAVAASWYVLREHGNCVFAGLPPVMEELQRRTPLAAGQHGIAMAFGPA</sequence>
<dbReference type="InterPro" id="IPR016039">
    <property type="entry name" value="Thiolase-like"/>
</dbReference>
<organism evidence="1 2">
    <name type="scientific">Streptomyces halobius</name>
    <dbReference type="NCBI Taxonomy" id="2879846"/>
    <lineage>
        <taxon>Bacteria</taxon>
        <taxon>Bacillati</taxon>
        <taxon>Actinomycetota</taxon>
        <taxon>Actinomycetes</taxon>
        <taxon>Kitasatosporales</taxon>
        <taxon>Streptomycetaceae</taxon>
        <taxon>Streptomyces</taxon>
    </lineage>
</organism>
<accession>A0ABY4MMM8</accession>
<evidence type="ECO:0000313" key="2">
    <source>
        <dbReference type="Proteomes" id="UP000830115"/>
    </source>
</evidence>
<proteinExistence type="predicted"/>
<dbReference type="RefSeq" id="WP_406708115.1">
    <property type="nucleotide sequence ID" value="NZ_CP086322.1"/>
</dbReference>
<keyword evidence="2" id="KW-1185">Reference proteome</keyword>
<name>A0ABY4MMM8_9ACTN</name>
<dbReference type="Gene3D" id="3.40.47.10">
    <property type="match status" value="1"/>
</dbReference>
<reference evidence="1" key="1">
    <citation type="submission" date="2021-10" db="EMBL/GenBank/DDBJ databases">
        <title>Streptomyces nigrumlapis sp.nov.,an antimicrobial producing actinobacterium isolated from Black Gobi rocks.</title>
        <authorList>
            <person name="Wen Y."/>
            <person name="Zhang W."/>
            <person name="Liu X.G."/>
        </authorList>
    </citation>
    <scope>NUCLEOTIDE SEQUENCE</scope>
    <source>
        <strain evidence="1">ST13-2-2</strain>
    </source>
</reference>
<dbReference type="Proteomes" id="UP000830115">
    <property type="component" value="Chromosome"/>
</dbReference>
<evidence type="ECO:0000313" key="1">
    <source>
        <dbReference type="EMBL" id="UQA97591.1"/>
    </source>
</evidence>
<protein>
    <submittedName>
        <fullName evidence="1">Uncharacterized protein</fullName>
    </submittedName>
</protein>
<dbReference type="SUPFAM" id="SSF53901">
    <property type="entry name" value="Thiolase-like"/>
    <property type="match status" value="1"/>
</dbReference>
<dbReference type="EMBL" id="CP086322">
    <property type="protein sequence ID" value="UQA97591.1"/>
    <property type="molecule type" value="Genomic_DNA"/>
</dbReference>